<dbReference type="InterPro" id="IPR001308">
    <property type="entry name" value="ETF_a/FixB"/>
</dbReference>
<dbReference type="EMBL" id="UINC01008091">
    <property type="protein sequence ID" value="SVA36463.1"/>
    <property type="molecule type" value="Genomic_DNA"/>
</dbReference>
<dbReference type="SMART" id="SM00893">
    <property type="entry name" value="ETF"/>
    <property type="match status" value="1"/>
</dbReference>
<evidence type="ECO:0000259" key="2">
    <source>
        <dbReference type="SMART" id="SM00893"/>
    </source>
</evidence>
<proteinExistence type="inferred from homology"/>
<comment type="similarity">
    <text evidence="1">Belongs to the ETF alpha-subunit/FixB family.</text>
</comment>
<evidence type="ECO:0000256" key="1">
    <source>
        <dbReference type="ARBA" id="ARBA00005817"/>
    </source>
</evidence>
<dbReference type="CDD" id="cd01715">
    <property type="entry name" value="ETF_alpha"/>
    <property type="match status" value="1"/>
</dbReference>
<organism evidence="3">
    <name type="scientific">marine metagenome</name>
    <dbReference type="NCBI Taxonomy" id="408172"/>
    <lineage>
        <taxon>unclassified sequences</taxon>
        <taxon>metagenomes</taxon>
        <taxon>ecological metagenomes</taxon>
    </lineage>
</organism>
<feature type="domain" description="Electron transfer flavoprotein alpha/beta-subunit N-terminal" evidence="2">
    <location>
        <begin position="9"/>
        <end position="205"/>
    </location>
</feature>
<evidence type="ECO:0000313" key="3">
    <source>
        <dbReference type="EMBL" id="SVA36463.1"/>
    </source>
</evidence>
<dbReference type="GO" id="GO:0033539">
    <property type="term" value="P:fatty acid beta-oxidation using acyl-CoA dehydrogenase"/>
    <property type="evidence" value="ECO:0007669"/>
    <property type="project" value="TreeGrafter"/>
</dbReference>
<sequence>MAMNNSKLILILGELNDQGLTSSTAELLSIGRTLAESTGKSLSIALLGSMAQAFAKQAIAYGADFVYVLPNSLLDSFQIDLSLSAFHQLSEKLRPNIILIAKTLGGRDLAPRLAARLEVGLIQDCIRIELDPSTEMVIGHRPVFGGNVMAAVMSTKFPQIITLRPKAYTPLEPDDSRQGTIEEFHPSIDASLIKTRIIESIREENDEVSLE</sequence>
<dbReference type="Gene3D" id="3.40.50.620">
    <property type="entry name" value="HUPs"/>
    <property type="match status" value="1"/>
</dbReference>
<gene>
    <name evidence="3" type="ORF">METZ01_LOCUS89317</name>
</gene>
<reference evidence="3" key="1">
    <citation type="submission" date="2018-05" db="EMBL/GenBank/DDBJ databases">
        <authorList>
            <person name="Lanie J.A."/>
            <person name="Ng W.-L."/>
            <person name="Kazmierczak K.M."/>
            <person name="Andrzejewski T.M."/>
            <person name="Davidsen T.M."/>
            <person name="Wayne K.J."/>
            <person name="Tettelin H."/>
            <person name="Glass J.I."/>
            <person name="Rusch D."/>
            <person name="Podicherti R."/>
            <person name="Tsui H.-C.T."/>
            <person name="Winkler M.E."/>
        </authorList>
    </citation>
    <scope>NUCLEOTIDE SEQUENCE</scope>
</reference>
<dbReference type="InterPro" id="IPR014730">
    <property type="entry name" value="ETF_a/b_N"/>
</dbReference>
<dbReference type="InterPro" id="IPR014729">
    <property type="entry name" value="Rossmann-like_a/b/a_fold"/>
</dbReference>
<protein>
    <recommendedName>
        <fullName evidence="2">Electron transfer flavoprotein alpha/beta-subunit N-terminal domain-containing protein</fullName>
    </recommendedName>
</protein>
<dbReference type="AlphaFoldDB" id="A0A381VAT0"/>
<dbReference type="PANTHER" id="PTHR43153">
    <property type="entry name" value="ELECTRON TRANSFER FLAVOPROTEIN ALPHA"/>
    <property type="match status" value="1"/>
</dbReference>
<feature type="non-terminal residue" evidence="3">
    <location>
        <position position="211"/>
    </location>
</feature>
<name>A0A381VAT0_9ZZZZ</name>
<dbReference type="GO" id="GO:0009055">
    <property type="term" value="F:electron transfer activity"/>
    <property type="evidence" value="ECO:0007669"/>
    <property type="project" value="InterPro"/>
</dbReference>
<dbReference type="PANTHER" id="PTHR43153:SF1">
    <property type="entry name" value="ELECTRON TRANSFER FLAVOPROTEIN SUBUNIT ALPHA, MITOCHONDRIAL"/>
    <property type="match status" value="1"/>
</dbReference>
<dbReference type="GO" id="GO:0050660">
    <property type="term" value="F:flavin adenine dinucleotide binding"/>
    <property type="evidence" value="ECO:0007669"/>
    <property type="project" value="InterPro"/>
</dbReference>
<dbReference type="SUPFAM" id="SSF52402">
    <property type="entry name" value="Adenine nucleotide alpha hydrolases-like"/>
    <property type="match status" value="1"/>
</dbReference>
<dbReference type="Pfam" id="PF01012">
    <property type="entry name" value="ETF"/>
    <property type="match status" value="1"/>
</dbReference>
<accession>A0A381VAT0</accession>
<dbReference type="InterPro" id="IPR033947">
    <property type="entry name" value="ETF_alpha_N"/>
</dbReference>